<evidence type="ECO:0000256" key="10">
    <source>
        <dbReference type="ARBA" id="ARBA00023180"/>
    </source>
</evidence>
<dbReference type="InterPro" id="IPR008271">
    <property type="entry name" value="Ser/Thr_kinase_AS"/>
</dbReference>
<dbReference type="InterPro" id="IPR001611">
    <property type="entry name" value="Leu-rich_rpt"/>
</dbReference>
<evidence type="ECO:0000256" key="9">
    <source>
        <dbReference type="ARBA" id="ARBA00023136"/>
    </source>
</evidence>
<dbReference type="PROSITE" id="PS50011">
    <property type="entry name" value="PROTEIN_KINASE_DOM"/>
    <property type="match status" value="1"/>
</dbReference>
<dbReference type="SUPFAM" id="SSF52058">
    <property type="entry name" value="L domain-like"/>
    <property type="match status" value="1"/>
</dbReference>
<dbReference type="InterPro" id="IPR032675">
    <property type="entry name" value="LRR_dom_sf"/>
</dbReference>
<comment type="similarity">
    <text evidence="3">Belongs to the RLP family.</text>
</comment>
<feature type="domain" description="Protein kinase" evidence="12">
    <location>
        <begin position="649"/>
        <end position="906"/>
    </location>
</feature>
<sequence length="908" mass="100917">MEMLLHFSCLRFLLFCSMFITTFSVLDPISVSLLNLKAELIDGSNSLSDWFESSGEIPPEKIQACSWTGVICNNNSTVITGLDLSMKNLGGEISRLDFDFLNHLVGLNISYNLFSGELPGGIFNLSNLKVLDFSRNNFSGQFPSGISKLKNLVTLDAFSNSFSGELPVDIAEITTLRVLNFAGSYFSGPIPSEYGSFQSLEFIHLAGNFLSGNLPPELGRLKTLTHMEIGYNSYLGSIPWQFGNMSELQYLDIAGANLSGTLPNYLSNLTKLHTFFLFRNKLSGQIPYDFGKIKALTSLDLSDNLLSGPIPSSFSELQNLRLLSLMYNGMSGSVPEGIAKLKNLDTLLIWNNYFSGSIPQDLGRFSKLKWVDVSTNNLIGLIPPDICASGQLTKLILFSNNFSGGLSPSISSCSSLIRLRIEDNSFSGDISLNFNKLSEISYIDISRNRFTGGIPTGIFQAFNLQYFNVSNNSELGGEIPEKIWSMPLLQNFSASYCNITGNIPPFHSCKSLSVIELNRNHLSSTLPTSILRCGSLKLLNVSFNDISGSIPSDKVFRLMDTSSFIGNSKLCGAPLRPCHKKESGVERGSKRTQKIAWILITCAVVVLLLLLILFGILYRRRGSQGQWKMISYRGLPQFTANDVLKSFNSTETMEIMPALSGSICKAVLPTGITVLVKKFEWETKRSQFVLEFINRIGNVRHKNLTRLLGCCYNNNLAYLLYEYLPNGNLTEKMGMKRDWAAKSKIVTGIAKGLCFLHHDSFPAVSHGDLKASNVILDENMEPRLAEYGFKHLAQLNGGLNAATMYWLKEDEFSRAIKEELYIDIFNFGEIILEIVTNGRMKNAGESIQKKQKESILKEIYDENEANSSKSLQEEINLVTEIAWRCTTTRSSDRPSMQDVLKLLSGLKS</sequence>
<dbReference type="GO" id="GO:0016020">
    <property type="term" value="C:membrane"/>
    <property type="evidence" value="ECO:0007669"/>
    <property type="project" value="UniProtKB-SubCell"/>
</dbReference>
<dbReference type="Pfam" id="PF08263">
    <property type="entry name" value="LRRNT_2"/>
    <property type="match status" value="1"/>
</dbReference>
<dbReference type="Gene3D" id="3.30.200.20">
    <property type="entry name" value="Phosphorylase Kinase, domain 1"/>
    <property type="match status" value="1"/>
</dbReference>
<keyword evidence="7" id="KW-0677">Repeat</keyword>
<evidence type="ECO:0000259" key="12">
    <source>
        <dbReference type="PROSITE" id="PS50011"/>
    </source>
</evidence>
<comment type="subcellular location">
    <subcellularLocation>
        <location evidence="1">Membrane</location>
        <topology evidence="1">Single-pass type I membrane protein</topology>
    </subcellularLocation>
</comment>
<dbReference type="InterPro" id="IPR050647">
    <property type="entry name" value="Plant_LRR-RLKs"/>
</dbReference>
<keyword evidence="4" id="KW-0433">Leucine-rich repeat</keyword>
<dbReference type="Gene3D" id="1.10.510.10">
    <property type="entry name" value="Transferase(Phosphotransferase) domain 1"/>
    <property type="match status" value="1"/>
</dbReference>
<keyword evidence="13" id="KW-0418">Kinase</keyword>
<dbReference type="PANTHER" id="PTHR48056:SF25">
    <property type="entry name" value="PROTEIN KINASE DOMAIN-CONTAINING PROTEIN"/>
    <property type="match status" value="1"/>
</dbReference>
<dbReference type="FunFam" id="1.10.510.10:FF:001306">
    <property type="entry name" value="Leucine-rich repeat receptor-like protein kinase TDR"/>
    <property type="match status" value="1"/>
</dbReference>
<dbReference type="GO" id="GO:0005524">
    <property type="term" value="F:ATP binding"/>
    <property type="evidence" value="ECO:0007669"/>
    <property type="project" value="InterPro"/>
</dbReference>
<keyword evidence="13" id="KW-0808">Transferase</keyword>
<evidence type="ECO:0000256" key="4">
    <source>
        <dbReference type="ARBA" id="ARBA00022614"/>
    </source>
</evidence>
<keyword evidence="14" id="KW-1185">Reference proteome</keyword>
<organism evidence="13 14">
    <name type="scientific">Heracleum sosnowskyi</name>
    <dbReference type="NCBI Taxonomy" id="360622"/>
    <lineage>
        <taxon>Eukaryota</taxon>
        <taxon>Viridiplantae</taxon>
        <taxon>Streptophyta</taxon>
        <taxon>Embryophyta</taxon>
        <taxon>Tracheophyta</taxon>
        <taxon>Spermatophyta</taxon>
        <taxon>Magnoliopsida</taxon>
        <taxon>eudicotyledons</taxon>
        <taxon>Gunneridae</taxon>
        <taxon>Pentapetalae</taxon>
        <taxon>asterids</taxon>
        <taxon>campanulids</taxon>
        <taxon>Apiales</taxon>
        <taxon>Apiaceae</taxon>
        <taxon>Apioideae</taxon>
        <taxon>apioid superclade</taxon>
        <taxon>Tordylieae</taxon>
        <taxon>Tordyliinae</taxon>
        <taxon>Heracleum</taxon>
    </lineage>
</organism>
<dbReference type="FunFam" id="3.30.200.20:FF:001006">
    <property type="entry name" value="Leucine-rich repeat receptor-like protein kinase TDR"/>
    <property type="match status" value="1"/>
</dbReference>
<dbReference type="PROSITE" id="PS00108">
    <property type="entry name" value="PROTEIN_KINASE_ST"/>
    <property type="match status" value="1"/>
</dbReference>
<evidence type="ECO:0000256" key="8">
    <source>
        <dbReference type="ARBA" id="ARBA00022989"/>
    </source>
</evidence>
<dbReference type="GO" id="GO:0004672">
    <property type="term" value="F:protein kinase activity"/>
    <property type="evidence" value="ECO:0007669"/>
    <property type="project" value="InterPro"/>
</dbReference>
<keyword evidence="9 11" id="KW-0472">Membrane</keyword>
<evidence type="ECO:0000256" key="2">
    <source>
        <dbReference type="ARBA" id="ARBA00008684"/>
    </source>
</evidence>
<proteinExistence type="inferred from homology"/>
<reference evidence="13" key="1">
    <citation type="submission" date="2023-02" db="EMBL/GenBank/DDBJ databases">
        <title>Genome of toxic invasive species Heracleum sosnowskyi carries increased number of genes despite the absence of recent whole-genome duplications.</title>
        <authorList>
            <person name="Schelkunov M."/>
            <person name="Shtratnikova V."/>
            <person name="Makarenko M."/>
            <person name="Klepikova A."/>
            <person name="Omelchenko D."/>
            <person name="Novikova G."/>
            <person name="Obukhova E."/>
            <person name="Bogdanov V."/>
            <person name="Penin A."/>
            <person name="Logacheva M."/>
        </authorList>
    </citation>
    <scope>NUCLEOTIDE SEQUENCE</scope>
    <source>
        <strain evidence="13">Hsosn_3</strain>
        <tissue evidence="13">Leaf</tissue>
    </source>
</reference>
<evidence type="ECO:0000256" key="1">
    <source>
        <dbReference type="ARBA" id="ARBA00004479"/>
    </source>
</evidence>
<keyword evidence="8 11" id="KW-1133">Transmembrane helix</keyword>
<dbReference type="InterPro" id="IPR013210">
    <property type="entry name" value="LRR_N_plant-typ"/>
</dbReference>
<dbReference type="FunFam" id="3.80.10.10:FF:000233">
    <property type="entry name" value="Leucine-rich repeat receptor-like protein kinase TDR"/>
    <property type="match status" value="1"/>
</dbReference>
<protein>
    <submittedName>
        <fullName evidence="13">Leucine-rich repeat receptor-like protein kinase TDR</fullName>
    </submittedName>
</protein>
<keyword evidence="6" id="KW-0732">Signal</keyword>
<dbReference type="GO" id="GO:0009791">
    <property type="term" value="P:post-embryonic development"/>
    <property type="evidence" value="ECO:0007669"/>
    <property type="project" value="UniProtKB-ARBA"/>
</dbReference>
<keyword evidence="10" id="KW-0325">Glycoprotein</keyword>
<gene>
    <name evidence="13" type="ORF">POM88_005794</name>
</gene>
<dbReference type="AlphaFoldDB" id="A0AAD8J268"/>
<evidence type="ECO:0000313" key="14">
    <source>
        <dbReference type="Proteomes" id="UP001237642"/>
    </source>
</evidence>
<comment type="caution">
    <text evidence="13">The sequence shown here is derived from an EMBL/GenBank/DDBJ whole genome shotgun (WGS) entry which is preliminary data.</text>
</comment>
<dbReference type="Proteomes" id="UP001237642">
    <property type="component" value="Unassembled WGS sequence"/>
</dbReference>
<dbReference type="SUPFAM" id="SSF52047">
    <property type="entry name" value="RNI-like"/>
    <property type="match status" value="1"/>
</dbReference>
<evidence type="ECO:0000256" key="5">
    <source>
        <dbReference type="ARBA" id="ARBA00022692"/>
    </source>
</evidence>
<dbReference type="GO" id="GO:0033612">
    <property type="term" value="F:receptor serine/threonine kinase binding"/>
    <property type="evidence" value="ECO:0007669"/>
    <property type="project" value="TreeGrafter"/>
</dbReference>
<dbReference type="Gene3D" id="3.80.10.10">
    <property type="entry name" value="Ribonuclease Inhibitor"/>
    <property type="match status" value="3"/>
</dbReference>
<evidence type="ECO:0000256" key="6">
    <source>
        <dbReference type="ARBA" id="ARBA00022729"/>
    </source>
</evidence>
<dbReference type="SUPFAM" id="SSF56112">
    <property type="entry name" value="Protein kinase-like (PK-like)"/>
    <property type="match status" value="1"/>
</dbReference>
<keyword evidence="13" id="KW-0675">Receptor</keyword>
<keyword evidence="5 11" id="KW-0812">Transmembrane</keyword>
<dbReference type="InterPro" id="IPR011009">
    <property type="entry name" value="Kinase-like_dom_sf"/>
</dbReference>
<accession>A0AAD8J268</accession>
<dbReference type="InterPro" id="IPR000719">
    <property type="entry name" value="Prot_kinase_dom"/>
</dbReference>
<evidence type="ECO:0000256" key="11">
    <source>
        <dbReference type="SAM" id="Phobius"/>
    </source>
</evidence>
<dbReference type="SMART" id="SM00220">
    <property type="entry name" value="S_TKc"/>
    <property type="match status" value="1"/>
</dbReference>
<evidence type="ECO:0000313" key="13">
    <source>
        <dbReference type="EMBL" id="KAK1395931.1"/>
    </source>
</evidence>
<dbReference type="FunFam" id="3.80.10.10:FF:000896">
    <property type="entry name" value="Leucine-rich repeat receptor-like protein kinase"/>
    <property type="match status" value="1"/>
</dbReference>
<dbReference type="FunFam" id="3.80.10.10:FF:000275">
    <property type="entry name" value="Leucine-rich repeat receptor-like protein kinase"/>
    <property type="match status" value="1"/>
</dbReference>
<dbReference type="PANTHER" id="PTHR48056">
    <property type="entry name" value="LRR RECEPTOR-LIKE SERINE/THREONINE-PROTEIN KINASE-RELATED"/>
    <property type="match status" value="1"/>
</dbReference>
<dbReference type="EMBL" id="JAUIZM010000002">
    <property type="protein sequence ID" value="KAK1395931.1"/>
    <property type="molecule type" value="Genomic_DNA"/>
</dbReference>
<evidence type="ECO:0000256" key="3">
    <source>
        <dbReference type="ARBA" id="ARBA00009592"/>
    </source>
</evidence>
<reference evidence="13" key="2">
    <citation type="submission" date="2023-05" db="EMBL/GenBank/DDBJ databases">
        <authorList>
            <person name="Schelkunov M.I."/>
        </authorList>
    </citation>
    <scope>NUCLEOTIDE SEQUENCE</scope>
    <source>
        <strain evidence="13">Hsosn_3</strain>
        <tissue evidence="13">Leaf</tissue>
    </source>
</reference>
<dbReference type="Pfam" id="PF07714">
    <property type="entry name" value="PK_Tyr_Ser-Thr"/>
    <property type="match status" value="1"/>
</dbReference>
<comment type="similarity">
    <text evidence="2">Belongs to the protein kinase superfamily. Ser/Thr protein kinase family.</text>
</comment>
<dbReference type="Pfam" id="PF00560">
    <property type="entry name" value="LRR_1"/>
    <property type="match status" value="4"/>
</dbReference>
<name>A0AAD8J268_9APIA</name>
<feature type="transmembrane region" description="Helical" evidence="11">
    <location>
        <begin position="595"/>
        <end position="618"/>
    </location>
</feature>
<evidence type="ECO:0000256" key="7">
    <source>
        <dbReference type="ARBA" id="ARBA00022737"/>
    </source>
</evidence>
<dbReference type="InterPro" id="IPR001245">
    <property type="entry name" value="Ser-Thr/Tyr_kinase_cat_dom"/>
</dbReference>